<dbReference type="InterPro" id="IPR025591">
    <property type="entry name" value="RloB"/>
</dbReference>
<gene>
    <name evidence="2" type="ORF">C8P64_1980</name>
</gene>
<feature type="region of interest" description="Disordered" evidence="1">
    <location>
        <begin position="1"/>
        <end position="36"/>
    </location>
</feature>
<dbReference type="OrthoDB" id="9796523at2"/>
<evidence type="ECO:0000313" key="2">
    <source>
        <dbReference type="EMBL" id="PTX43452.1"/>
    </source>
</evidence>
<organism evidence="2 3">
    <name type="scientific">Christiangramia gaetbulicola</name>
    <dbReference type="NCBI Taxonomy" id="703340"/>
    <lineage>
        <taxon>Bacteria</taxon>
        <taxon>Pseudomonadati</taxon>
        <taxon>Bacteroidota</taxon>
        <taxon>Flavobacteriia</taxon>
        <taxon>Flavobacteriales</taxon>
        <taxon>Flavobacteriaceae</taxon>
        <taxon>Christiangramia</taxon>
    </lineage>
</organism>
<dbReference type="AlphaFoldDB" id="A0A2T6AI31"/>
<proteinExistence type="predicted"/>
<dbReference type="Proteomes" id="UP000244174">
    <property type="component" value="Unassembled WGS sequence"/>
</dbReference>
<sequence length="233" mass="27428">MKMKNKKALQKEAREKHRKFLRRNRKDEPELERNKPSKYEKPTILIVCEGKNTEPSYFRQFKLTTAEVKPIGEGFNTVTLVNRAIELSQKGYDQVWCVFDKDDFPDTDFNNAIQIAKTQNFGVAYSNQAFEYWILLHFDDHQGGGMHRNQYDEKINNHLKNFGLSYDGQNSKVITEEIFDLLESIDEKFEKDRKTLAIERAKRIYNRLSNISPAKEESSTTVFKLVEELNKYI</sequence>
<accession>A0A2T6AI31</accession>
<name>A0A2T6AI31_9FLAO</name>
<dbReference type="EMBL" id="QBKQ01000002">
    <property type="protein sequence ID" value="PTX43452.1"/>
    <property type="molecule type" value="Genomic_DNA"/>
</dbReference>
<comment type="caution">
    <text evidence="2">The sequence shown here is derived from an EMBL/GenBank/DDBJ whole genome shotgun (WGS) entry which is preliminary data.</text>
</comment>
<dbReference type="Pfam" id="PF13707">
    <property type="entry name" value="RloB"/>
    <property type="match status" value="1"/>
</dbReference>
<reference evidence="2 3" key="1">
    <citation type="submission" date="2018-04" db="EMBL/GenBank/DDBJ databases">
        <title>Genomic Encyclopedia of Archaeal and Bacterial Type Strains, Phase II (KMG-II): from individual species to whole genera.</title>
        <authorList>
            <person name="Goeker M."/>
        </authorList>
    </citation>
    <scope>NUCLEOTIDE SEQUENCE [LARGE SCALE GENOMIC DNA]</scope>
    <source>
        <strain evidence="2 3">DSM 23082</strain>
    </source>
</reference>
<evidence type="ECO:0000313" key="3">
    <source>
        <dbReference type="Proteomes" id="UP000244174"/>
    </source>
</evidence>
<feature type="compositionally biased region" description="Basic and acidic residues" evidence="1">
    <location>
        <begin position="25"/>
        <end position="36"/>
    </location>
</feature>
<evidence type="ECO:0000256" key="1">
    <source>
        <dbReference type="SAM" id="MobiDB-lite"/>
    </source>
</evidence>
<protein>
    <submittedName>
        <fullName evidence="2">RloB-like protein</fullName>
    </submittedName>
</protein>
<keyword evidence="3" id="KW-1185">Reference proteome</keyword>